<evidence type="ECO:0000313" key="7">
    <source>
        <dbReference type="EMBL" id="MDV0445757.1"/>
    </source>
</evidence>
<dbReference type="PIRSF" id="PIRSF006621">
    <property type="entry name" value="Dus"/>
    <property type="match status" value="1"/>
</dbReference>
<keyword evidence="8" id="KW-1185">Reference proteome</keyword>
<evidence type="ECO:0000256" key="5">
    <source>
        <dbReference type="ARBA" id="ARBA00023002"/>
    </source>
</evidence>
<comment type="cofactor">
    <cofactor evidence="1">
        <name>FMN</name>
        <dbReference type="ChEBI" id="CHEBI:58210"/>
    </cofactor>
</comment>
<dbReference type="PANTHER" id="PTHR11082:SF25">
    <property type="entry name" value="DUS-LIKE FMN-BINDING DOMAIN-CONTAINING PROTEIN"/>
    <property type="match status" value="1"/>
</dbReference>
<keyword evidence="4" id="KW-0819">tRNA processing</keyword>
<evidence type="ECO:0000256" key="2">
    <source>
        <dbReference type="ARBA" id="ARBA00022630"/>
    </source>
</evidence>
<dbReference type="CDD" id="cd02801">
    <property type="entry name" value="DUS_like_FMN"/>
    <property type="match status" value="1"/>
</dbReference>
<keyword evidence="3" id="KW-0288">FMN</keyword>
<name>A0ABU3VQT0_9EURY</name>
<protein>
    <submittedName>
        <fullName evidence="7">tRNA-dihydrouridine synthase B</fullName>
        <ecNumber evidence="7">1.3.1.-</ecNumber>
    </submittedName>
</protein>
<evidence type="ECO:0000259" key="6">
    <source>
        <dbReference type="Pfam" id="PF01207"/>
    </source>
</evidence>
<dbReference type="InterPro" id="IPR013785">
    <property type="entry name" value="Aldolase_TIM"/>
</dbReference>
<comment type="caution">
    <text evidence="7">The sequence shown here is derived from an EMBL/GenBank/DDBJ whole genome shotgun (WGS) entry which is preliminary data.</text>
</comment>
<dbReference type="PANTHER" id="PTHR11082">
    <property type="entry name" value="TRNA-DIHYDROURIDINE SYNTHASE"/>
    <property type="match status" value="1"/>
</dbReference>
<dbReference type="GO" id="GO:0016491">
    <property type="term" value="F:oxidoreductase activity"/>
    <property type="evidence" value="ECO:0007669"/>
    <property type="project" value="UniProtKB-KW"/>
</dbReference>
<evidence type="ECO:0000313" key="8">
    <source>
        <dbReference type="Proteomes" id="UP001272052"/>
    </source>
</evidence>
<dbReference type="Pfam" id="PF01207">
    <property type="entry name" value="Dus"/>
    <property type="match status" value="1"/>
</dbReference>
<dbReference type="EMBL" id="JAWDKC010000022">
    <property type="protein sequence ID" value="MDV0445757.1"/>
    <property type="molecule type" value="Genomic_DNA"/>
</dbReference>
<reference evidence="7 8" key="1">
    <citation type="submission" date="2023-06" db="EMBL/GenBank/DDBJ databases">
        <title>Genome sequence of Methanimicrococcus sp. At1.</title>
        <authorList>
            <person name="Protasov E."/>
            <person name="Platt K."/>
            <person name="Poehlein A."/>
            <person name="Daniel R."/>
            <person name="Brune A."/>
        </authorList>
    </citation>
    <scope>NUCLEOTIDE SEQUENCE [LARGE SCALE GENOMIC DNA]</scope>
    <source>
        <strain evidence="7 8">At1</strain>
    </source>
</reference>
<evidence type="ECO:0000256" key="1">
    <source>
        <dbReference type="ARBA" id="ARBA00001917"/>
    </source>
</evidence>
<dbReference type="RefSeq" id="WP_318786183.1">
    <property type="nucleotide sequence ID" value="NZ_JAWDKC010000022.1"/>
</dbReference>
<dbReference type="InterPro" id="IPR018517">
    <property type="entry name" value="tRNA_hU_synthase_CS"/>
</dbReference>
<evidence type="ECO:0000256" key="4">
    <source>
        <dbReference type="ARBA" id="ARBA00022694"/>
    </source>
</evidence>
<accession>A0ABU3VQT0</accession>
<dbReference type="InterPro" id="IPR035587">
    <property type="entry name" value="DUS-like_FMN-bd"/>
</dbReference>
<dbReference type="Proteomes" id="UP001272052">
    <property type="component" value="Unassembled WGS sequence"/>
</dbReference>
<sequence>MFFDFNSKKPALFLAPMADVTNPAFRHVAHICGADFTYTEMIHSDGFNHDDPYAKNRGFSIGGVPYGIQIVGNDAESIAKTAAGLEGLFSPAAKVIDINMGCPSPPITKTGCGAALMAQDFGTANHPANIVRRVCETAELPVTAKIRIYKDHEKTLRLAKSLEDAGAAAVTVHGRTRGQMYSGNADWKIIAEIKKELSVPVILNGDIVDEKSLQTAMDLTNCDGYMIGRAAIGNPNLFRELKFYLETGEPEIVSVPDEFEIRGADLNQYFENLKRYNLLPHVNVRAHAQWFTKGLPYSREMRLKINDFHKEIKIRHLSDDELSAERESLTVEILNVFDEYAEKCRREFVF</sequence>
<evidence type="ECO:0000256" key="3">
    <source>
        <dbReference type="ARBA" id="ARBA00022643"/>
    </source>
</evidence>
<dbReference type="InterPro" id="IPR001269">
    <property type="entry name" value="DUS_fam"/>
</dbReference>
<dbReference type="SUPFAM" id="SSF51395">
    <property type="entry name" value="FMN-linked oxidoreductases"/>
    <property type="match status" value="1"/>
</dbReference>
<organism evidence="7 8">
    <name type="scientific">Methanimicrococcus hacksteinii</name>
    <dbReference type="NCBI Taxonomy" id="3028293"/>
    <lineage>
        <taxon>Archaea</taxon>
        <taxon>Methanobacteriati</taxon>
        <taxon>Methanobacteriota</taxon>
        <taxon>Stenosarchaea group</taxon>
        <taxon>Methanomicrobia</taxon>
        <taxon>Methanosarcinales</taxon>
        <taxon>Methanosarcinaceae</taxon>
        <taxon>Methanimicrococcus</taxon>
    </lineage>
</organism>
<gene>
    <name evidence="7" type="primary">dusB</name>
    <name evidence="7" type="ORF">MmiAt1_13520</name>
</gene>
<proteinExistence type="predicted"/>
<dbReference type="EC" id="1.3.1.-" evidence="7"/>
<keyword evidence="2" id="KW-0285">Flavoprotein</keyword>
<keyword evidence="5 7" id="KW-0560">Oxidoreductase</keyword>
<dbReference type="Gene3D" id="3.20.20.70">
    <property type="entry name" value="Aldolase class I"/>
    <property type="match status" value="1"/>
</dbReference>
<dbReference type="PROSITE" id="PS01136">
    <property type="entry name" value="UPF0034"/>
    <property type="match status" value="1"/>
</dbReference>
<feature type="domain" description="DUS-like FMN-binding" evidence="6">
    <location>
        <begin position="14"/>
        <end position="314"/>
    </location>
</feature>